<organism evidence="2 3">
    <name type="scientific">Neolewinella marina</name>
    <dbReference type="NCBI Taxonomy" id="438751"/>
    <lineage>
        <taxon>Bacteria</taxon>
        <taxon>Pseudomonadati</taxon>
        <taxon>Bacteroidota</taxon>
        <taxon>Saprospiria</taxon>
        <taxon>Saprospirales</taxon>
        <taxon>Lewinellaceae</taxon>
        <taxon>Neolewinella</taxon>
    </lineage>
</organism>
<feature type="chain" id="PRO_5013847564" evidence="1">
    <location>
        <begin position="23"/>
        <end position="236"/>
    </location>
</feature>
<keyword evidence="1" id="KW-0732">Signal</keyword>
<proteinExistence type="predicted"/>
<dbReference type="Proteomes" id="UP000226437">
    <property type="component" value="Unassembled WGS sequence"/>
</dbReference>
<dbReference type="AlphaFoldDB" id="A0A2G0CEX6"/>
<gene>
    <name evidence="2" type="ORF">CGL56_08520</name>
</gene>
<name>A0A2G0CEX6_9BACT</name>
<keyword evidence="3" id="KW-1185">Reference proteome</keyword>
<evidence type="ECO:0000256" key="1">
    <source>
        <dbReference type="SAM" id="SignalP"/>
    </source>
</evidence>
<reference evidence="2 3" key="1">
    <citation type="submission" date="2017-10" db="EMBL/GenBank/DDBJ databases">
        <title>The draft genome sequence of Lewinella marina KCTC 32374.</title>
        <authorList>
            <person name="Wang K."/>
        </authorList>
    </citation>
    <scope>NUCLEOTIDE SEQUENCE [LARGE SCALE GENOMIC DNA]</scope>
    <source>
        <strain evidence="2 3">MKG-38</strain>
    </source>
</reference>
<dbReference type="RefSeq" id="WP_099106122.1">
    <property type="nucleotide sequence ID" value="NZ_JAATJF010000001.1"/>
</dbReference>
<dbReference type="EMBL" id="PDLO01000003">
    <property type="protein sequence ID" value="PHK98512.1"/>
    <property type="molecule type" value="Genomic_DNA"/>
</dbReference>
<feature type="signal peptide" evidence="1">
    <location>
        <begin position="1"/>
        <end position="22"/>
    </location>
</feature>
<comment type="caution">
    <text evidence="2">The sequence shown here is derived from an EMBL/GenBank/DDBJ whole genome shotgun (WGS) entry which is preliminary data.</text>
</comment>
<protein>
    <submittedName>
        <fullName evidence="2">Uncharacterized protein</fullName>
    </submittedName>
</protein>
<accession>A0A2G0CEX6</accession>
<evidence type="ECO:0000313" key="3">
    <source>
        <dbReference type="Proteomes" id="UP000226437"/>
    </source>
</evidence>
<dbReference type="OrthoDB" id="1493173at2"/>
<sequence length="236" mass="26065">MRYLYTLICVLTISALHAQSLAAEDAYLRSLYDQGALSLDQYRDRAESLRKLAEKEGGYPAMPVDSLGRYEYVTSSVAAGSGAETWSAVRQWLALTGYAAADALTYSDPATGRLIVKLEGAYLFTDAGRRPIAVTSGRAAGMTTVAFILDLLVEEGEVTARWLRPEIAETELVSYDRNTGGGLTTQTFSWPTESLLPLTQYRPDSWDERLQRSKMIQEFVEGLAVDLDRYLAAELP</sequence>
<evidence type="ECO:0000313" key="2">
    <source>
        <dbReference type="EMBL" id="PHK98512.1"/>
    </source>
</evidence>